<keyword evidence="2" id="KW-1185">Reference proteome</keyword>
<gene>
    <name evidence="1" type="ORF">DPM35_17735</name>
</gene>
<dbReference type="Pfam" id="PF06353">
    <property type="entry name" value="DUF1062"/>
    <property type="match status" value="1"/>
</dbReference>
<evidence type="ECO:0008006" key="3">
    <source>
        <dbReference type="Google" id="ProtNLM"/>
    </source>
</evidence>
<comment type="caution">
    <text evidence="1">The sequence shown here is derived from an EMBL/GenBank/DDBJ whole genome shotgun (WGS) entry which is preliminary data.</text>
</comment>
<proteinExistence type="predicted"/>
<name>A0A330GMX4_9HYPH</name>
<protein>
    <recommendedName>
        <fullName evidence="3">DUF1062 domain-containing protein</fullName>
    </recommendedName>
</protein>
<dbReference type="PIRSF" id="PIRSF021719">
    <property type="entry name" value="DUF1062"/>
    <property type="match status" value="1"/>
</dbReference>
<dbReference type="AlphaFoldDB" id="A0A330GMX4"/>
<accession>A0A330GMX4</accession>
<dbReference type="EMBL" id="QMBQ01000005">
    <property type="protein sequence ID" value="RAZ74790.1"/>
    <property type="molecule type" value="Genomic_DNA"/>
</dbReference>
<dbReference type="Proteomes" id="UP000251956">
    <property type="component" value="Unassembled WGS sequence"/>
</dbReference>
<reference evidence="1 2" key="1">
    <citation type="submission" date="2018-07" db="EMBL/GenBank/DDBJ databases">
        <title>Diversity of Mesorhizobium strains in Brazil.</title>
        <authorList>
            <person name="Helene L.C.F."/>
            <person name="Dall'Agnol R."/>
            <person name="Delamuta J.R.M."/>
            <person name="Hungria M."/>
        </authorList>
    </citation>
    <scope>NUCLEOTIDE SEQUENCE [LARGE SCALE GENOMIC DNA]</scope>
    <source>
        <strain evidence="1 2">CNPSo 3140</strain>
    </source>
</reference>
<dbReference type="InterPro" id="IPR009412">
    <property type="entry name" value="DUF1062"/>
</dbReference>
<sequence length="208" mass="23271">MSSTSRVRWTIAPAIAPRPLINCNRCGDIKPYRCSEKFRVNANGKRIDVWLIYRCLSCDNSWNFTILERRNRHDIEPARLAALESNDPALARRFAFDAAALRNRAGRVEESPDVTVRKELLNGEPGQADALALELRLEGTTPLRLDRLLGGELGLSRSRLQALDDRRRLTVEPDGAKALRKPVRDGLAVRIDLTGEADCRAILSAACR</sequence>
<dbReference type="RefSeq" id="WP_112128591.1">
    <property type="nucleotide sequence ID" value="NZ_QMBQ01000005.1"/>
</dbReference>
<evidence type="ECO:0000313" key="2">
    <source>
        <dbReference type="Proteomes" id="UP000251956"/>
    </source>
</evidence>
<evidence type="ECO:0000313" key="1">
    <source>
        <dbReference type="EMBL" id="RAZ74790.1"/>
    </source>
</evidence>
<organism evidence="1 2">
    <name type="scientific">Mesorhizobium atlanticum</name>
    <dbReference type="NCBI Taxonomy" id="2233532"/>
    <lineage>
        <taxon>Bacteria</taxon>
        <taxon>Pseudomonadati</taxon>
        <taxon>Pseudomonadota</taxon>
        <taxon>Alphaproteobacteria</taxon>
        <taxon>Hyphomicrobiales</taxon>
        <taxon>Phyllobacteriaceae</taxon>
        <taxon>Mesorhizobium</taxon>
    </lineage>
</organism>
<dbReference type="OrthoDB" id="9810886at2"/>